<dbReference type="OrthoDB" id="2135943at2"/>
<dbReference type="Pfam" id="PF09648">
    <property type="entry name" value="YycI"/>
    <property type="match status" value="1"/>
</dbReference>
<protein>
    <recommendedName>
        <fullName evidence="2">Regulatory protein YycH-like domain-containing protein</fullName>
    </recommendedName>
</protein>
<gene>
    <name evidence="4" type="ORF">I585_03645</name>
    <name evidence="3" type="ORF">UAI_01776</name>
</gene>
<dbReference type="EMBL" id="ASWA01000004">
    <property type="protein sequence ID" value="EOT64446.1"/>
    <property type="molecule type" value="Genomic_DNA"/>
</dbReference>
<dbReference type="InterPro" id="IPR018604">
    <property type="entry name" value="YycI-like"/>
</dbReference>
<dbReference type="eggNOG" id="COG4853">
    <property type="taxonomic scope" value="Bacteria"/>
</dbReference>
<dbReference type="EMBL" id="AJAK01000012">
    <property type="protein sequence ID" value="EOH78466.1"/>
    <property type="molecule type" value="Genomic_DNA"/>
</dbReference>
<keyword evidence="1" id="KW-0812">Transmembrane</keyword>
<reference evidence="3 5" key="1">
    <citation type="submission" date="2013-02" db="EMBL/GenBank/DDBJ databases">
        <title>The Genome Sequence of Enterococcus malodoratus ATCC_43197.</title>
        <authorList>
            <consortium name="The Broad Institute Genome Sequencing Platform"/>
            <consortium name="The Broad Institute Genome Sequencing Center for Infectious Disease"/>
            <person name="Earl A.M."/>
            <person name="Gilmore M.S."/>
            <person name="Lebreton F."/>
            <person name="Walker B."/>
            <person name="Young S.K."/>
            <person name="Zeng Q."/>
            <person name="Gargeya S."/>
            <person name="Fitzgerald M."/>
            <person name="Haas B."/>
            <person name="Abouelleil A."/>
            <person name="Alvarado L."/>
            <person name="Arachchi H.M."/>
            <person name="Berlin A.M."/>
            <person name="Chapman S.B."/>
            <person name="Dewar J."/>
            <person name="Goldberg J."/>
            <person name="Griggs A."/>
            <person name="Gujja S."/>
            <person name="Hansen M."/>
            <person name="Howarth C."/>
            <person name="Imamovic A."/>
            <person name="Larimer J."/>
            <person name="McCowan C."/>
            <person name="Murphy C."/>
            <person name="Neiman D."/>
            <person name="Pearson M."/>
            <person name="Priest M."/>
            <person name="Roberts A."/>
            <person name="Saif S."/>
            <person name="Shea T."/>
            <person name="Sisk P."/>
            <person name="Sykes S."/>
            <person name="Wortman J."/>
            <person name="Nusbaum C."/>
            <person name="Birren B."/>
        </authorList>
    </citation>
    <scope>NUCLEOTIDE SEQUENCE [LARGE SCALE GENOMIC DNA]</scope>
    <source>
        <strain evidence="3 5">ATCC 43197</strain>
    </source>
</reference>
<dbReference type="STRING" id="71451.RV07_GL000844"/>
<dbReference type="Proteomes" id="UP000014148">
    <property type="component" value="Unassembled WGS sequence"/>
</dbReference>
<dbReference type="Proteomes" id="UP000013783">
    <property type="component" value="Unassembled WGS sequence"/>
</dbReference>
<keyword evidence="6" id="KW-1185">Reference proteome</keyword>
<dbReference type="PATRIC" id="fig|1158601.3.peg.1743"/>
<evidence type="ECO:0000313" key="4">
    <source>
        <dbReference type="EMBL" id="EOT64446.1"/>
    </source>
</evidence>
<reference evidence="4 6" key="2">
    <citation type="submission" date="2013-03" db="EMBL/GenBank/DDBJ databases">
        <title>The Genome Sequence of Enterococcus malodoratus ATCC_43197 (PacBio/Illumina hybrid assembly).</title>
        <authorList>
            <consortium name="The Broad Institute Genomics Platform"/>
            <consortium name="The Broad Institute Genome Sequencing Center for Infectious Disease"/>
            <person name="Earl A."/>
            <person name="Russ C."/>
            <person name="Gilmore M."/>
            <person name="Surin D."/>
            <person name="Walker B."/>
            <person name="Young S."/>
            <person name="Zeng Q."/>
            <person name="Gargeya S."/>
            <person name="Fitzgerald M."/>
            <person name="Haas B."/>
            <person name="Abouelleil A."/>
            <person name="Allen A.W."/>
            <person name="Alvarado L."/>
            <person name="Arachchi H.M."/>
            <person name="Berlin A.M."/>
            <person name="Chapman S.B."/>
            <person name="Gainer-Dewar J."/>
            <person name="Goldberg J."/>
            <person name="Griggs A."/>
            <person name="Gujja S."/>
            <person name="Hansen M."/>
            <person name="Howarth C."/>
            <person name="Imamovic A."/>
            <person name="Ireland A."/>
            <person name="Larimer J."/>
            <person name="McCowan C."/>
            <person name="Murphy C."/>
            <person name="Pearson M."/>
            <person name="Poon T.W."/>
            <person name="Priest M."/>
            <person name="Roberts A."/>
            <person name="Saif S."/>
            <person name="Shea T."/>
            <person name="Sisk P."/>
            <person name="Sykes S."/>
            <person name="Wortman J."/>
            <person name="Nusbaum C."/>
            <person name="Birren B."/>
        </authorList>
    </citation>
    <scope>NUCLEOTIDE SEQUENCE [LARGE SCALE GENOMIC DNA]</scope>
    <source>
        <strain evidence="4 6">ATCC 43197</strain>
    </source>
</reference>
<dbReference type="Gene3D" id="2.40.128.690">
    <property type="entry name" value="YycH protein, domain 3-like"/>
    <property type="match status" value="1"/>
</dbReference>
<dbReference type="GO" id="GO:0016020">
    <property type="term" value="C:membrane"/>
    <property type="evidence" value="ECO:0007669"/>
    <property type="project" value="InterPro"/>
</dbReference>
<feature type="transmembrane region" description="Helical" evidence="1">
    <location>
        <begin position="7"/>
        <end position="26"/>
    </location>
</feature>
<keyword evidence="1" id="KW-1133">Transmembrane helix</keyword>
<evidence type="ECO:0000256" key="1">
    <source>
        <dbReference type="SAM" id="Phobius"/>
    </source>
</evidence>
<proteinExistence type="predicted"/>
<evidence type="ECO:0000313" key="3">
    <source>
        <dbReference type="EMBL" id="EOH78466.1"/>
    </source>
</evidence>
<name>R2RCZ9_9ENTE</name>
<evidence type="ECO:0000259" key="2">
    <source>
        <dbReference type="Pfam" id="PF09648"/>
    </source>
</evidence>
<organism evidence="3 5">
    <name type="scientific">Enterococcus malodoratus ATCC 43197</name>
    <dbReference type="NCBI Taxonomy" id="1158601"/>
    <lineage>
        <taxon>Bacteria</taxon>
        <taxon>Bacillati</taxon>
        <taxon>Bacillota</taxon>
        <taxon>Bacilli</taxon>
        <taxon>Lactobacillales</taxon>
        <taxon>Enterococcaceae</taxon>
        <taxon>Enterococcus</taxon>
    </lineage>
</organism>
<dbReference type="RefSeq" id="WP_010740618.1">
    <property type="nucleotide sequence ID" value="NZ_KB946250.1"/>
</dbReference>
<keyword evidence="1" id="KW-0472">Membrane</keyword>
<evidence type="ECO:0000313" key="5">
    <source>
        <dbReference type="Proteomes" id="UP000013783"/>
    </source>
</evidence>
<sequence>MDFRKIEWIFFLVFIGLNIFLFSIYWNNQHEQSLVTNSNQREDIIHRLENDDIEVKGQVSDKQQEGYYLSAEQDTFDSLLNEGANPTIKGNWSISDKVLTNSYPNADTEFDLKKSTSSFNRLMKNKEFIMDGEEYTYMPDISKKDDELGKIIGAQSYEGIPFIDETSRVTLDIVKSDDDQERVSKYTQTRLKEIEPLREKMTLYSEKEILNTLYINNNIPSKSTITNIYLGYFRTLEVREKNVYVPVWFVKIKASDKTTQIEKVNALNNQVITNNLVPKVENP</sequence>
<evidence type="ECO:0000313" key="6">
    <source>
        <dbReference type="Proteomes" id="UP000014148"/>
    </source>
</evidence>
<feature type="domain" description="Regulatory protein YycH-like" evidence="2">
    <location>
        <begin position="33"/>
        <end position="266"/>
    </location>
</feature>
<accession>R2RCZ9</accession>
<comment type="caution">
    <text evidence="3">The sequence shown here is derived from an EMBL/GenBank/DDBJ whole genome shotgun (WGS) entry which is preliminary data.</text>
</comment>
<dbReference type="AlphaFoldDB" id="R2RCZ9"/>